<keyword evidence="1" id="KW-0863">Zinc-finger</keyword>
<feature type="compositionally biased region" description="Polar residues" evidence="2">
    <location>
        <begin position="318"/>
        <end position="354"/>
    </location>
</feature>
<dbReference type="InterPro" id="IPR013087">
    <property type="entry name" value="Znf_C2H2_type"/>
</dbReference>
<feature type="compositionally biased region" description="Basic and acidic residues" evidence="2">
    <location>
        <begin position="783"/>
        <end position="809"/>
    </location>
</feature>
<dbReference type="SMART" id="SM00355">
    <property type="entry name" value="ZnF_C2H2"/>
    <property type="match status" value="1"/>
</dbReference>
<proteinExistence type="predicted"/>
<dbReference type="SUPFAM" id="SSF57667">
    <property type="entry name" value="beta-beta-alpha zinc fingers"/>
    <property type="match status" value="1"/>
</dbReference>
<feature type="region of interest" description="Disordered" evidence="2">
    <location>
        <begin position="318"/>
        <end position="372"/>
    </location>
</feature>
<dbReference type="PROSITE" id="PS00028">
    <property type="entry name" value="ZINC_FINGER_C2H2_1"/>
    <property type="match status" value="1"/>
</dbReference>
<keyword evidence="1" id="KW-0479">Metal-binding</keyword>
<dbReference type="InterPro" id="IPR036236">
    <property type="entry name" value="Znf_C2H2_sf"/>
</dbReference>
<feature type="region of interest" description="Disordered" evidence="2">
    <location>
        <begin position="1"/>
        <end position="42"/>
    </location>
</feature>
<dbReference type="Proteomes" id="UP000184330">
    <property type="component" value="Unassembled WGS sequence"/>
</dbReference>
<dbReference type="EMBL" id="FJOG01000016">
    <property type="protein sequence ID" value="CZR60719.1"/>
    <property type="molecule type" value="Genomic_DNA"/>
</dbReference>
<evidence type="ECO:0000256" key="2">
    <source>
        <dbReference type="SAM" id="MobiDB-lite"/>
    </source>
</evidence>
<evidence type="ECO:0000313" key="4">
    <source>
        <dbReference type="EMBL" id="CZR60719.1"/>
    </source>
</evidence>
<evidence type="ECO:0000259" key="3">
    <source>
        <dbReference type="PROSITE" id="PS50157"/>
    </source>
</evidence>
<dbReference type="GO" id="GO:0008270">
    <property type="term" value="F:zinc ion binding"/>
    <property type="evidence" value="ECO:0007669"/>
    <property type="project" value="UniProtKB-KW"/>
</dbReference>
<feature type="compositionally biased region" description="Polar residues" evidence="2">
    <location>
        <begin position="16"/>
        <end position="30"/>
    </location>
</feature>
<dbReference type="AlphaFoldDB" id="A0A1L7X6T1"/>
<feature type="region of interest" description="Disordered" evidence="2">
    <location>
        <begin position="760"/>
        <end position="809"/>
    </location>
</feature>
<protein>
    <recommendedName>
        <fullName evidence="3">C2H2-type domain-containing protein</fullName>
    </recommendedName>
</protein>
<keyword evidence="5" id="KW-1185">Reference proteome</keyword>
<dbReference type="OrthoDB" id="4760831at2759"/>
<feature type="region of interest" description="Disordered" evidence="2">
    <location>
        <begin position="488"/>
        <end position="521"/>
    </location>
</feature>
<name>A0A1L7X6T1_9HELO</name>
<feature type="compositionally biased region" description="Basic and acidic residues" evidence="2">
    <location>
        <begin position="1"/>
        <end position="11"/>
    </location>
</feature>
<organism evidence="4 5">
    <name type="scientific">Phialocephala subalpina</name>
    <dbReference type="NCBI Taxonomy" id="576137"/>
    <lineage>
        <taxon>Eukaryota</taxon>
        <taxon>Fungi</taxon>
        <taxon>Dikarya</taxon>
        <taxon>Ascomycota</taxon>
        <taxon>Pezizomycotina</taxon>
        <taxon>Leotiomycetes</taxon>
        <taxon>Helotiales</taxon>
        <taxon>Mollisiaceae</taxon>
        <taxon>Phialocephala</taxon>
        <taxon>Phialocephala fortinii species complex</taxon>
    </lineage>
</organism>
<dbReference type="PROSITE" id="PS50157">
    <property type="entry name" value="ZINC_FINGER_C2H2_2"/>
    <property type="match status" value="1"/>
</dbReference>
<evidence type="ECO:0000313" key="5">
    <source>
        <dbReference type="Proteomes" id="UP000184330"/>
    </source>
</evidence>
<feature type="compositionally biased region" description="Low complexity" evidence="2">
    <location>
        <begin position="510"/>
        <end position="521"/>
    </location>
</feature>
<accession>A0A1L7X6T1</accession>
<keyword evidence="1" id="KW-0862">Zinc</keyword>
<dbReference type="Gene3D" id="3.30.160.60">
    <property type="entry name" value="Classic Zinc Finger"/>
    <property type="match status" value="1"/>
</dbReference>
<gene>
    <name evidence="4" type="ORF">PAC_10615</name>
</gene>
<feature type="domain" description="C2H2-type" evidence="3">
    <location>
        <begin position="570"/>
        <end position="598"/>
    </location>
</feature>
<reference evidence="4 5" key="1">
    <citation type="submission" date="2016-03" db="EMBL/GenBank/DDBJ databases">
        <authorList>
            <person name="Ploux O."/>
        </authorList>
    </citation>
    <scope>NUCLEOTIDE SEQUENCE [LARGE SCALE GENOMIC DNA]</scope>
    <source>
        <strain evidence="4 5">UAMH 11012</strain>
    </source>
</reference>
<sequence>MMAHLHSRDHSLSSSNTTYDSKGESESQGYTSSPNSTPPPTLADIDRWRYHIDFSDFGKSLQDAANAVFPNDTNSRYTEVSVLILSWEDEDPRLPVSQEIRNLYNLFYEVYSYETERWTIPDEHSHWKLTEKIMDFVKPTEDSKTHLKIVYYAGHARLTDTRLLVWTSWRNNKKAKCPMVKWGGIQTILEESPSDVLILLDCCASGTANASEGNGVNELISACAFNETANGVGPYSFTSALVTELRLLSNKPSFSVGELYKKIFFRTQCRMPEEMYGDGTHRERHPAPIHLALSHGESSPRGIQLPASVGPQRLLMKQNSTQSGTPPFSSFENQHNPNGSHSQESGRGASFSTLSDDKPATDGRLLLNPPPTAETPRLLFSIRLRETFQPGESMIELFTEWIRNFPTIADEMKVEASFDSHSTLVIMSLPLSVAAYLPQDPSIISLGPITSGNRMDYWPVWQPFEQDQYTNVHKSSLDGLGANISKTHHEQNAAPGPKHLRSWSLPDNTQDMQSRDSIQSMSSYSSYLSDRSLKSDRSSMNTLYSRSSRTLESLSEVAGPSFQNKRPRPYKCPMCDMTFTRPSDQERHFKVIHSEKSQAIHPTQWPRGFDHEPHQIIQSTSKETKNSAMEIDVPEFERLFVEMGVPEFRFVEMDVPWKPGMYTCLLGTCTPECGFPCFNSHHFQTFQTRVDRPDMMKSHLMDIHGLDVLTKDIPESWSDTYNHSKDGWSCARCKEFLGTWPANKERIEAHFKKCCVESPGTMPERKAAPRPTIRPNIPGAMSSREDSGSNEGHSRRQDETTDDMLRRLW</sequence>
<evidence type="ECO:0000256" key="1">
    <source>
        <dbReference type="PROSITE-ProRule" id="PRU00042"/>
    </source>
</evidence>